<name>A0A3B0IYV3_DROGU</name>
<comment type="similarity">
    <text evidence="1 4">Belongs to the serpin family.</text>
</comment>
<evidence type="ECO:0000256" key="4">
    <source>
        <dbReference type="RuleBase" id="RU000411"/>
    </source>
</evidence>
<evidence type="ECO:0000256" key="2">
    <source>
        <dbReference type="ARBA" id="ARBA00022690"/>
    </source>
</evidence>
<protein>
    <submittedName>
        <fullName evidence="7">Blast:Leukocyte elastase inhibitor</fullName>
    </submittedName>
</protein>
<keyword evidence="2" id="KW-0646">Protease inhibitor</keyword>
<reference evidence="8" key="1">
    <citation type="submission" date="2018-01" db="EMBL/GenBank/DDBJ databases">
        <authorList>
            <person name="Alioto T."/>
            <person name="Alioto T."/>
        </authorList>
    </citation>
    <scope>NUCLEOTIDE SEQUENCE [LARGE SCALE GENOMIC DNA]</scope>
</reference>
<dbReference type="InterPro" id="IPR042178">
    <property type="entry name" value="Serpin_sf_1"/>
</dbReference>
<evidence type="ECO:0000313" key="8">
    <source>
        <dbReference type="Proteomes" id="UP000268350"/>
    </source>
</evidence>
<dbReference type="CDD" id="cd19954">
    <property type="entry name" value="serpin42Dd-like_insects"/>
    <property type="match status" value="1"/>
</dbReference>
<evidence type="ECO:0000256" key="5">
    <source>
        <dbReference type="SAM" id="MobiDB-lite"/>
    </source>
</evidence>
<dbReference type="Pfam" id="PF00079">
    <property type="entry name" value="Serpin"/>
    <property type="match status" value="1"/>
</dbReference>
<evidence type="ECO:0000313" key="7">
    <source>
        <dbReference type="EMBL" id="SPP73057.1"/>
    </source>
</evidence>
<dbReference type="OrthoDB" id="671595at2759"/>
<dbReference type="Gene3D" id="3.30.497.10">
    <property type="entry name" value="Antithrombin, subunit I, domain 2"/>
    <property type="match status" value="1"/>
</dbReference>
<dbReference type="InterPro" id="IPR042185">
    <property type="entry name" value="Serpin_sf_2"/>
</dbReference>
<dbReference type="SUPFAM" id="SSF56574">
    <property type="entry name" value="Serpins"/>
    <property type="match status" value="1"/>
</dbReference>
<evidence type="ECO:0000259" key="6">
    <source>
        <dbReference type="SMART" id="SM00093"/>
    </source>
</evidence>
<dbReference type="GO" id="GO:0005615">
    <property type="term" value="C:extracellular space"/>
    <property type="evidence" value="ECO:0007669"/>
    <property type="project" value="InterPro"/>
</dbReference>
<dbReference type="OMA" id="VPMSLNM"/>
<dbReference type="InterPro" id="IPR036186">
    <property type="entry name" value="Serpin_sf"/>
</dbReference>
<dbReference type="PANTHER" id="PTHR11461">
    <property type="entry name" value="SERINE PROTEASE INHIBITOR, SERPIN"/>
    <property type="match status" value="1"/>
</dbReference>
<dbReference type="EMBL" id="OUUW01000001">
    <property type="protein sequence ID" value="SPP73057.1"/>
    <property type="molecule type" value="Genomic_DNA"/>
</dbReference>
<gene>
    <name evidence="7" type="ORF">DGUA_6G000472</name>
</gene>
<dbReference type="PANTHER" id="PTHR11461:SF211">
    <property type="entry name" value="GH10112P-RELATED"/>
    <property type="match status" value="1"/>
</dbReference>
<dbReference type="InterPro" id="IPR023796">
    <property type="entry name" value="Serpin_dom"/>
</dbReference>
<accession>A0A3B0IYV3</accession>
<dbReference type="InterPro" id="IPR000215">
    <property type="entry name" value="Serpin_fam"/>
</dbReference>
<keyword evidence="3" id="KW-0722">Serine protease inhibitor</keyword>
<evidence type="ECO:0000256" key="3">
    <source>
        <dbReference type="ARBA" id="ARBA00022900"/>
    </source>
</evidence>
<proteinExistence type="inferred from homology"/>
<dbReference type="Gene3D" id="2.30.39.10">
    <property type="entry name" value="Alpha-1-antitrypsin, domain 1"/>
    <property type="match status" value="1"/>
</dbReference>
<dbReference type="PROSITE" id="PS00284">
    <property type="entry name" value="SERPIN"/>
    <property type="match status" value="1"/>
</dbReference>
<dbReference type="Proteomes" id="UP000268350">
    <property type="component" value="Unassembled WGS sequence"/>
</dbReference>
<dbReference type="AlphaFoldDB" id="A0A3B0IYV3"/>
<keyword evidence="8" id="KW-1185">Reference proteome</keyword>
<organism evidence="7 8">
    <name type="scientific">Drosophila guanche</name>
    <name type="common">Fruit fly</name>
    <dbReference type="NCBI Taxonomy" id="7266"/>
    <lineage>
        <taxon>Eukaryota</taxon>
        <taxon>Metazoa</taxon>
        <taxon>Ecdysozoa</taxon>
        <taxon>Arthropoda</taxon>
        <taxon>Hexapoda</taxon>
        <taxon>Insecta</taxon>
        <taxon>Pterygota</taxon>
        <taxon>Neoptera</taxon>
        <taxon>Endopterygota</taxon>
        <taxon>Diptera</taxon>
        <taxon>Brachycera</taxon>
        <taxon>Muscomorpha</taxon>
        <taxon>Ephydroidea</taxon>
        <taxon>Drosophilidae</taxon>
        <taxon>Drosophila</taxon>
        <taxon>Sophophora</taxon>
    </lineage>
</organism>
<dbReference type="SMART" id="SM00093">
    <property type="entry name" value="SERPIN"/>
    <property type="match status" value="1"/>
</dbReference>
<feature type="domain" description="Serpin" evidence="6">
    <location>
        <begin position="17"/>
        <end position="380"/>
    </location>
</feature>
<feature type="region of interest" description="Disordered" evidence="5">
    <location>
        <begin position="379"/>
        <end position="398"/>
    </location>
</feature>
<evidence type="ECO:0000256" key="1">
    <source>
        <dbReference type="ARBA" id="ARBA00009500"/>
    </source>
</evidence>
<dbReference type="InterPro" id="IPR023795">
    <property type="entry name" value="Serpin_CS"/>
</dbReference>
<sequence>MSLAVDSRNQFARQLVAAITKHALEQRTEQGVNVVISPASIQSCLTLAFMAASGTTAEELRQGLHLGPGDSAHIARSFGEFWKTSCNYGMKGPVLKSVNRLYVNETLELQPEFNAVAGDFFQAKAEPVKFADALAVTEQINAWVKEQTDDKIRELLQSDAVNQDTSAVLINALYFKGKWRKPFMPETTQPDDFSLNLRDRVKVDMMYQEDKFKYVELPHLQARAVQLPYEHSNISMLILLPDTTCGLLELEQRLQSVDLADIEAAMTLEDVDIALPKLTLEFDVDLKEVLLQLGISEIFGNQAKLDRLFTTKTGQKISAARHRGYISINEAGSEAAAATFMKVVPMSLNMQTKAFRVDHPFLFYIRSSEAVFFAGRVVSPSQPKSDTSRASLSQESRE</sequence>
<dbReference type="GO" id="GO:0004867">
    <property type="term" value="F:serine-type endopeptidase inhibitor activity"/>
    <property type="evidence" value="ECO:0007669"/>
    <property type="project" value="UniProtKB-KW"/>
</dbReference>